<sequence>MPVRPDQPDRPQIGSPGKGVVSAEENGEEAPADAPPFGGGSGMRAKRVRLRA</sequence>
<name>A0A2T5G9C8_HYDSH</name>
<gene>
    <name evidence="2" type="ORF">HSCHL_2675</name>
</gene>
<dbReference type="Proteomes" id="UP000244180">
    <property type="component" value="Unassembled WGS sequence"/>
</dbReference>
<evidence type="ECO:0000313" key="2">
    <source>
        <dbReference type="EMBL" id="PTQ52789.1"/>
    </source>
</evidence>
<comment type="caution">
    <text evidence="2">The sequence shown here is derived from an EMBL/GenBank/DDBJ whole genome shotgun (WGS) entry which is preliminary data.</text>
</comment>
<accession>A0A2T5G9C8</accession>
<reference evidence="2 3" key="1">
    <citation type="submission" date="2017-08" db="EMBL/GenBank/DDBJ databases">
        <title>Burning lignite coal seam in the remote Altai Mountains harbors a hydrogen-driven thermophilic microbial community.</title>
        <authorList>
            <person name="Kadnikov V.V."/>
            <person name="Mardanov A.V."/>
            <person name="Ivasenko D."/>
            <person name="Beletsky A.V."/>
            <person name="Karnachuk O.V."/>
            <person name="Ravin N.V."/>
        </authorList>
    </citation>
    <scope>NUCLEOTIDE SEQUENCE [LARGE SCALE GENOMIC DNA]</scope>
    <source>
        <strain evidence="2">AL33</strain>
    </source>
</reference>
<protein>
    <submittedName>
        <fullName evidence="2">Uncharacterized protein</fullName>
    </submittedName>
</protein>
<evidence type="ECO:0000256" key="1">
    <source>
        <dbReference type="SAM" id="MobiDB-lite"/>
    </source>
</evidence>
<feature type="region of interest" description="Disordered" evidence="1">
    <location>
        <begin position="1"/>
        <end position="52"/>
    </location>
</feature>
<proteinExistence type="predicted"/>
<dbReference type="EMBL" id="PEBV01000022">
    <property type="protein sequence ID" value="PTQ52789.1"/>
    <property type="molecule type" value="Genomic_DNA"/>
</dbReference>
<organism evidence="2 3">
    <name type="scientific">Hydrogenibacillus schlegelii</name>
    <name type="common">Bacillus schlegelii</name>
    <dbReference type="NCBI Taxonomy" id="1484"/>
    <lineage>
        <taxon>Bacteria</taxon>
        <taxon>Bacillati</taxon>
        <taxon>Bacillota</taxon>
        <taxon>Bacilli</taxon>
        <taxon>Bacillales</taxon>
        <taxon>Bacillales Family X. Incertae Sedis</taxon>
        <taxon>Hydrogenibacillus</taxon>
    </lineage>
</organism>
<evidence type="ECO:0000313" key="3">
    <source>
        <dbReference type="Proteomes" id="UP000244180"/>
    </source>
</evidence>
<dbReference type="AlphaFoldDB" id="A0A2T5G9C8"/>